<feature type="compositionally biased region" description="Polar residues" evidence="5">
    <location>
        <begin position="1"/>
        <end position="11"/>
    </location>
</feature>
<evidence type="ECO:0000256" key="1">
    <source>
        <dbReference type="ARBA" id="ARBA00001554"/>
    </source>
</evidence>
<dbReference type="Gene3D" id="3.30.1360.20">
    <property type="entry name" value="Transcriptional coactivator/pterin dehydratase"/>
    <property type="match status" value="1"/>
</dbReference>
<dbReference type="PANTHER" id="PTHR12599">
    <property type="entry name" value="PTERIN-4-ALPHA-CARBINOLAMINE DEHYDRATASE"/>
    <property type="match status" value="1"/>
</dbReference>
<reference evidence="6 7" key="1">
    <citation type="submission" date="2015-02" db="EMBL/GenBank/DDBJ databases">
        <title>Complete genome sequence of Kangiella geojedonensis strain YCS-5T.</title>
        <authorList>
            <person name="Kim K.M."/>
        </authorList>
    </citation>
    <scope>NUCLEOTIDE SEQUENCE [LARGE SCALE GENOMIC DNA]</scope>
    <source>
        <strain evidence="6 7">YCS-5</strain>
    </source>
</reference>
<keyword evidence="3 4" id="KW-0456">Lyase</keyword>
<dbReference type="KEGG" id="kge:TQ33_1857"/>
<keyword evidence="7" id="KW-1185">Reference proteome</keyword>
<dbReference type="PATRIC" id="fig|914150.5.peg.1883"/>
<dbReference type="AlphaFoldDB" id="A0A0F6RCW9"/>
<evidence type="ECO:0000256" key="5">
    <source>
        <dbReference type="SAM" id="MobiDB-lite"/>
    </source>
</evidence>
<dbReference type="HOGENOM" id="CLU_081974_2_1_6"/>
<evidence type="ECO:0000313" key="7">
    <source>
        <dbReference type="Proteomes" id="UP000034071"/>
    </source>
</evidence>
<dbReference type="GO" id="GO:0008124">
    <property type="term" value="F:4-alpha-hydroxytetrahydrobiopterin dehydratase activity"/>
    <property type="evidence" value="ECO:0007669"/>
    <property type="project" value="UniProtKB-UniRule"/>
</dbReference>
<accession>A0A0F6RCW9</accession>
<sequence>MEQLASVQLSKQECVHNDDSKKPLGDDTRDTLLKEQLPEWNYDADKGEVSRKFKFKNYYHTMAFVNAVAWIANKQAHHPDLEVSYGHCLVRYTTHDAGNSLCLNDLICAAHIDALDNNGSFGPNFQD</sequence>
<dbReference type="SUPFAM" id="SSF55248">
    <property type="entry name" value="PCD-like"/>
    <property type="match status" value="1"/>
</dbReference>
<proteinExistence type="inferred from homology"/>
<feature type="region of interest" description="Disordered" evidence="5">
    <location>
        <begin position="1"/>
        <end position="29"/>
    </location>
</feature>
<evidence type="ECO:0000256" key="2">
    <source>
        <dbReference type="ARBA" id="ARBA00006472"/>
    </source>
</evidence>
<evidence type="ECO:0000256" key="3">
    <source>
        <dbReference type="ARBA" id="ARBA00023239"/>
    </source>
</evidence>
<dbReference type="GO" id="GO:0006729">
    <property type="term" value="P:tetrahydrobiopterin biosynthetic process"/>
    <property type="evidence" value="ECO:0007669"/>
    <property type="project" value="InterPro"/>
</dbReference>
<protein>
    <recommendedName>
        <fullName evidence="4">Putative pterin-4-alpha-carbinolamine dehydratase</fullName>
        <shortName evidence="4">PHS</shortName>
        <ecNumber evidence="4">4.2.1.96</ecNumber>
    </recommendedName>
    <alternativeName>
        <fullName evidence="4">4-alpha-hydroxy-tetrahydropterin dehydratase</fullName>
    </alternativeName>
    <alternativeName>
        <fullName evidence="4">Pterin carbinolamine dehydratase</fullName>
        <shortName evidence="4">PCD</shortName>
    </alternativeName>
</protein>
<feature type="compositionally biased region" description="Basic and acidic residues" evidence="5">
    <location>
        <begin position="13"/>
        <end position="29"/>
    </location>
</feature>
<organism evidence="6 7">
    <name type="scientific">Kangiella geojedonensis</name>
    <dbReference type="NCBI Taxonomy" id="914150"/>
    <lineage>
        <taxon>Bacteria</taxon>
        <taxon>Pseudomonadati</taxon>
        <taxon>Pseudomonadota</taxon>
        <taxon>Gammaproteobacteria</taxon>
        <taxon>Kangiellales</taxon>
        <taxon>Kangiellaceae</taxon>
        <taxon>Kangiella</taxon>
    </lineage>
</organism>
<dbReference type="Pfam" id="PF01329">
    <property type="entry name" value="Pterin_4a"/>
    <property type="match status" value="1"/>
</dbReference>
<comment type="catalytic activity">
    <reaction evidence="1 4">
        <text>(4aS,6R)-4a-hydroxy-L-erythro-5,6,7,8-tetrahydrobiopterin = (6R)-L-erythro-6,7-dihydrobiopterin + H2O</text>
        <dbReference type="Rhea" id="RHEA:11920"/>
        <dbReference type="ChEBI" id="CHEBI:15377"/>
        <dbReference type="ChEBI" id="CHEBI:15642"/>
        <dbReference type="ChEBI" id="CHEBI:43120"/>
        <dbReference type="EC" id="4.2.1.96"/>
    </reaction>
</comment>
<evidence type="ECO:0000313" key="6">
    <source>
        <dbReference type="EMBL" id="AKE52793.1"/>
    </source>
</evidence>
<dbReference type="InterPro" id="IPR001533">
    <property type="entry name" value="Pterin_deHydtase"/>
</dbReference>
<dbReference type="Proteomes" id="UP000034071">
    <property type="component" value="Chromosome"/>
</dbReference>
<evidence type="ECO:0000256" key="4">
    <source>
        <dbReference type="HAMAP-Rule" id="MF_00434"/>
    </source>
</evidence>
<dbReference type="RefSeq" id="WP_071841115.1">
    <property type="nucleotide sequence ID" value="NZ_CP010975.1"/>
</dbReference>
<dbReference type="PANTHER" id="PTHR12599:SF0">
    <property type="entry name" value="PTERIN-4-ALPHA-CARBINOLAMINE DEHYDRATASE"/>
    <property type="match status" value="1"/>
</dbReference>
<dbReference type="EC" id="4.2.1.96" evidence="4"/>
<dbReference type="STRING" id="914150.TQ33_1857"/>
<comment type="similarity">
    <text evidence="2 4">Belongs to the pterin-4-alpha-carbinolamine dehydratase family.</text>
</comment>
<name>A0A0F6RCW9_9GAMM</name>
<gene>
    <name evidence="6" type="ORF">TQ33_1857</name>
</gene>
<dbReference type="HAMAP" id="MF_00434">
    <property type="entry name" value="Pterin_4_alpha"/>
    <property type="match status" value="1"/>
</dbReference>
<dbReference type="EMBL" id="CP010975">
    <property type="protein sequence ID" value="AKE52793.1"/>
    <property type="molecule type" value="Genomic_DNA"/>
</dbReference>
<dbReference type="InterPro" id="IPR036428">
    <property type="entry name" value="PCD_sf"/>
</dbReference>